<reference evidence="6" key="2">
    <citation type="journal article" date="2023" name="IMA Fungus">
        <title>Comparative genomic study of the Penicillium genus elucidates a diverse pangenome and 15 lateral gene transfer events.</title>
        <authorList>
            <person name="Petersen C."/>
            <person name="Sorensen T."/>
            <person name="Nielsen M.R."/>
            <person name="Sondergaard T.E."/>
            <person name="Sorensen J.L."/>
            <person name="Fitzpatrick D.A."/>
            <person name="Frisvad J.C."/>
            <person name="Nielsen K.L."/>
        </authorList>
    </citation>
    <scope>NUCLEOTIDE SEQUENCE</scope>
    <source>
        <strain evidence="6">IBT 29677</strain>
    </source>
</reference>
<reference evidence="6" key="1">
    <citation type="submission" date="2022-12" db="EMBL/GenBank/DDBJ databases">
        <authorList>
            <person name="Petersen C."/>
        </authorList>
    </citation>
    <scope>NUCLEOTIDE SEQUENCE</scope>
    <source>
        <strain evidence="6">IBT 29677</strain>
    </source>
</reference>
<dbReference type="PANTHER" id="PTHR10578:SF104">
    <property type="entry name" value="CYTOCHROME B2, MITOCHONDRIAL-RELATED"/>
    <property type="match status" value="1"/>
</dbReference>
<dbReference type="OrthoDB" id="1925334at2759"/>
<dbReference type="InterPro" id="IPR037396">
    <property type="entry name" value="FMN_HAD"/>
</dbReference>
<feature type="region of interest" description="Disordered" evidence="3">
    <location>
        <begin position="279"/>
        <end position="305"/>
    </location>
</feature>
<dbReference type="PROSITE" id="PS51349">
    <property type="entry name" value="FMN_HYDROXY_ACID_DH_2"/>
    <property type="match status" value="1"/>
</dbReference>
<dbReference type="InterPro" id="IPR000262">
    <property type="entry name" value="FMN-dep_DH"/>
</dbReference>
<dbReference type="Pfam" id="PF01070">
    <property type="entry name" value="FMN_dh"/>
    <property type="match status" value="1"/>
</dbReference>
<feature type="compositionally biased region" description="Basic and acidic residues" evidence="3">
    <location>
        <begin position="279"/>
        <end position="295"/>
    </location>
</feature>
<evidence type="ECO:0000313" key="6">
    <source>
        <dbReference type="EMBL" id="KAJ5391940.1"/>
    </source>
</evidence>
<dbReference type="InterPro" id="IPR036400">
    <property type="entry name" value="Cyt_B5-like_heme/steroid_sf"/>
</dbReference>
<dbReference type="Pfam" id="PF00173">
    <property type="entry name" value="Cyt-b5"/>
    <property type="match status" value="1"/>
</dbReference>
<comment type="caution">
    <text evidence="6">The sequence shown here is derived from an EMBL/GenBank/DDBJ whole genome shotgun (WGS) entry which is preliminary data.</text>
</comment>
<dbReference type="AlphaFoldDB" id="A0A9X0B8C3"/>
<sequence length="477" mass="53003">MAERKITLEELSQHVKDTDTWMAINGTVWDITGFAGIHPGGPDIIQEYSGRDASEPYNSVHSLKLAENNFEASQRIGILDAEFVADKPRMENTRNPRLENDLPQIDEIINLDDLEAAAEKCLNKRSWAYFSGASNDSFTKADNADFYRKIFLRPRVARAVQDIDTKTKILDDVYDVPIFNAPASLMMLAHPDAEMALAKGFAASGSTIIIPTLSSFSTEEIIEALPAGHPFYFQLYVNPNKAALKKMVDSLCKLRPKAIIVTADLPVFSKREANERYEKRIAKQKRASEPRETTAEKQGGQARSAGVSIDPNLCWSNIKQLKERTGIPVFVKGIQCAEDALQAWKIGCKGIYISNHGGRAADTAQPTILTLAEIRLHYPFILEEMEVFIDGGVRRGSDVLKAICLGAKGVCLGRPFFYALMYGEEGVRYTMQLLKDELETAMQLCGITSLSEAHTGLLNTRELYRDVESPQSLSSKL</sequence>
<dbReference type="PANTHER" id="PTHR10578">
    <property type="entry name" value="S -2-HYDROXY-ACID OXIDASE-RELATED"/>
    <property type="match status" value="1"/>
</dbReference>
<evidence type="ECO:0000259" key="5">
    <source>
        <dbReference type="PROSITE" id="PS51349"/>
    </source>
</evidence>
<dbReference type="SUPFAM" id="SSF55856">
    <property type="entry name" value="Cytochrome b5-like heme/steroid binding domain"/>
    <property type="match status" value="1"/>
</dbReference>
<organism evidence="6 7">
    <name type="scientific">Penicillium cosmopolitanum</name>
    <dbReference type="NCBI Taxonomy" id="1131564"/>
    <lineage>
        <taxon>Eukaryota</taxon>
        <taxon>Fungi</taxon>
        <taxon>Dikarya</taxon>
        <taxon>Ascomycota</taxon>
        <taxon>Pezizomycotina</taxon>
        <taxon>Eurotiomycetes</taxon>
        <taxon>Eurotiomycetidae</taxon>
        <taxon>Eurotiales</taxon>
        <taxon>Aspergillaceae</taxon>
        <taxon>Penicillium</taxon>
    </lineage>
</organism>
<feature type="domain" description="FMN hydroxy acid dehydrogenase" evidence="5">
    <location>
        <begin position="103"/>
        <end position="463"/>
    </location>
</feature>
<evidence type="ECO:0000256" key="2">
    <source>
        <dbReference type="ARBA" id="ARBA00023002"/>
    </source>
</evidence>
<dbReference type="GO" id="GO:0016491">
    <property type="term" value="F:oxidoreductase activity"/>
    <property type="evidence" value="ECO:0007669"/>
    <property type="project" value="UniProtKB-KW"/>
</dbReference>
<proteinExistence type="predicted"/>
<dbReference type="SMART" id="SM01117">
    <property type="entry name" value="Cyt-b5"/>
    <property type="match status" value="1"/>
</dbReference>
<dbReference type="EMBL" id="JAPZBU010000008">
    <property type="protein sequence ID" value="KAJ5391940.1"/>
    <property type="molecule type" value="Genomic_DNA"/>
</dbReference>
<evidence type="ECO:0000256" key="3">
    <source>
        <dbReference type="SAM" id="MobiDB-lite"/>
    </source>
</evidence>
<protein>
    <recommendedName>
        <fullName evidence="8">Cytochrome b5 heme-binding domain-containing protein</fullName>
    </recommendedName>
</protein>
<evidence type="ECO:0000256" key="1">
    <source>
        <dbReference type="ARBA" id="ARBA00001917"/>
    </source>
</evidence>
<dbReference type="RefSeq" id="XP_056487618.1">
    <property type="nucleotide sequence ID" value="XM_056632067.1"/>
</dbReference>
<dbReference type="GeneID" id="81371047"/>
<dbReference type="PROSITE" id="PS50255">
    <property type="entry name" value="CYTOCHROME_B5_2"/>
    <property type="match status" value="1"/>
</dbReference>
<dbReference type="InterPro" id="IPR013785">
    <property type="entry name" value="Aldolase_TIM"/>
</dbReference>
<evidence type="ECO:0008006" key="8">
    <source>
        <dbReference type="Google" id="ProtNLM"/>
    </source>
</evidence>
<evidence type="ECO:0000313" key="7">
    <source>
        <dbReference type="Proteomes" id="UP001147747"/>
    </source>
</evidence>
<dbReference type="Proteomes" id="UP001147747">
    <property type="component" value="Unassembled WGS sequence"/>
</dbReference>
<dbReference type="SUPFAM" id="SSF51395">
    <property type="entry name" value="FMN-linked oxidoreductases"/>
    <property type="match status" value="1"/>
</dbReference>
<accession>A0A9X0B8C3</accession>
<dbReference type="Gene3D" id="3.20.20.70">
    <property type="entry name" value="Aldolase class I"/>
    <property type="match status" value="1"/>
</dbReference>
<keyword evidence="2" id="KW-0560">Oxidoreductase</keyword>
<gene>
    <name evidence="6" type="ORF">N7509_007430</name>
</gene>
<evidence type="ECO:0000259" key="4">
    <source>
        <dbReference type="PROSITE" id="PS50255"/>
    </source>
</evidence>
<feature type="domain" description="Cytochrome b5 heme-binding" evidence="4">
    <location>
        <begin position="3"/>
        <end position="80"/>
    </location>
</feature>
<dbReference type="Gene3D" id="3.10.120.10">
    <property type="entry name" value="Cytochrome b5-like heme/steroid binding domain"/>
    <property type="match status" value="1"/>
</dbReference>
<name>A0A9X0B8C3_9EURO</name>
<dbReference type="InterPro" id="IPR001199">
    <property type="entry name" value="Cyt_B5-like_heme/steroid-bd"/>
</dbReference>
<keyword evidence="7" id="KW-1185">Reference proteome</keyword>
<comment type="cofactor">
    <cofactor evidence="1">
        <name>FMN</name>
        <dbReference type="ChEBI" id="CHEBI:58210"/>
    </cofactor>
</comment>